<dbReference type="Proteomes" id="UP000238326">
    <property type="component" value="Unassembled WGS sequence"/>
</dbReference>
<comment type="caution">
    <text evidence="1">The sequence shown here is derived from an EMBL/GenBank/DDBJ whole genome shotgun (WGS) entry which is preliminary data.</text>
</comment>
<organism evidence="1 2">
    <name type="scientific">Malikia spinosa</name>
    <dbReference type="NCBI Taxonomy" id="86180"/>
    <lineage>
        <taxon>Bacteria</taxon>
        <taxon>Pseudomonadati</taxon>
        <taxon>Pseudomonadota</taxon>
        <taxon>Betaproteobacteria</taxon>
        <taxon>Burkholderiales</taxon>
        <taxon>Comamonadaceae</taxon>
        <taxon>Malikia</taxon>
    </lineage>
</organism>
<dbReference type="SUPFAM" id="SSF47781">
    <property type="entry name" value="RuvA domain 2-like"/>
    <property type="match status" value="1"/>
</dbReference>
<proteinExistence type="predicted"/>
<dbReference type="InterPro" id="IPR010994">
    <property type="entry name" value="RuvA_2-like"/>
</dbReference>
<evidence type="ECO:0000313" key="2">
    <source>
        <dbReference type="Proteomes" id="UP000238326"/>
    </source>
</evidence>
<dbReference type="EMBL" id="PVLR01000021">
    <property type="protein sequence ID" value="PRD69008.1"/>
    <property type="molecule type" value="Genomic_DNA"/>
</dbReference>
<evidence type="ECO:0008006" key="3">
    <source>
        <dbReference type="Google" id="ProtNLM"/>
    </source>
</evidence>
<keyword evidence="2" id="KW-1185">Reference proteome</keyword>
<evidence type="ECO:0000313" key="1">
    <source>
        <dbReference type="EMBL" id="PRD69008.1"/>
    </source>
</evidence>
<dbReference type="OrthoDB" id="9179253at2"/>
<protein>
    <recommendedName>
        <fullName evidence="3">Helix-hairpin-helix domain-containing protein</fullName>
    </recommendedName>
</protein>
<dbReference type="Gene3D" id="1.10.150.320">
    <property type="entry name" value="Photosystem II 12 kDa extrinsic protein"/>
    <property type="match status" value="1"/>
</dbReference>
<sequence length="360" mass="37981">MPRTTFCGNLGYRFDADQVELQADIAGPCGWPTQGQWALQLWADETVKVAELPLGQLEADAQGLLRVSGIAAAQPPAGDDFHRMSLKLVSGQPGDYAELHDQQTFGLLQSFAQPRLLGAVSCQSSGEEMTIEVESIRNPRAAGNLSGTLALELWALDAPYAGTSWSGTPVASLVIGCLDGQASLERNRFVVHAAPWPADRELTLMLREWTSAGYVTRDYRLLEQPALAAPVAPVQELEPVPAAEPAQESVPVAVAVAVAVAVEVEVATAAPAQAVAVAATAVDSEPAQSVPSPSAKAEASAQRVSINRASAARISSLKGISDKVAASIVAHRPYSSLDDLLRAKGIGIKRLEQLRAQLEL</sequence>
<dbReference type="Pfam" id="PF12836">
    <property type="entry name" value="HHH_3"/>
    <property type="match status" value="1"/>
</dbReference>
<dbReference type="RefSeq" id="WP_146115006.1">
    <property type="nucleotide sequence ID" value="NZ_PVLR01000021.1"/>
</dbReference>
<dbReference type="AlphaFoldDB" id="A0A2S9KEY6"/>
<name>A0A2S9KEY6_9BURK</name>
<gene>
    <name evidence="1" type="ORF">C6P61_08525</name>
</gene>
<reference evidence="1 2" key="1">
    <citation type="submission" date="2018-03" db="EMBL/GenBank/DDBJ databases">
        <title>Comparative genomics illustrates the genes involved in a hyperalkaliphilic mechanisms of Serpentinomonas isolated from highly-alkaline calcium-rich serpentinized springs.</title>
        <authorList>
            <person name="Suzuki S."/>
            <person name="Ishii S."/>
            <person name="Walworth N."/>
            <person name="Bird L."/>
            <person name="Kuenen J.G."/>
            <person name="Nealson K.H."/>
        </authorList>
    </citation>
    <scope>NUCLEOTIDE SEQUENCE [LARGE SCALE GENOMIC DNA]</scope>
    <source>
        <strain evidence="1 2">83</strain>
    </source>
</reference>
<accession>A0A2S9KEY6</accession>